<evidence type="ECO:0000313" key="2">
    <source>
        <dbReference type="Proteomes" id="UP000472268"/>
    </source>
</evidence>
<reference evidence="1" key="2">
    <citation type="submission" date="2025-08" db="UniProtKB">
        <authorList>
            <consortium name="Ensembl"/>
        </authorList>
    </citation>
    <scope>IDENTIFICATION</scope>
</reference>
<protein>
    <submittedName>
        <fullName evidence="1">Uncharacterized protein</fullName>
    </submittedName>
</protein>
<dbReference type="Proteomes" id="UP000472268">
    <property type="component" value="Chromosome 5"/>
</dbReference>
<dbReference type="AlphaFoldDB" id="A0A673T6K9"/>
<proteinExistence type="predicted"/>
<keyword evidence="2" id="KW-1185">Reference proteome</keyword>
<reference evidence="1" key="3">
    <citation type="submission" date="2025-09" db="UniProtKB">
        <authorList>
            <consortium name="Ensembl"/>
        </authorList>
    </citation>
    <scope>IDENTIFICATION</scope>
</reference>
<name>A0A673T6K9_SURSU</name>
<accession>A0A673T6K9</accession>
<sequence length="82" mass="9561">MRDKCAGLGKVLSRTALFLPHLSFSSDFLFDFSCLVLRLEPAEACGQEDIRHVLEESFFSLLYVPKSHFIYLTWNYLILKSW</sequence>
<organism evidence="1 2">
    <name type="scientific">Suricata suricatta</name>
    <name type="common">Meerkat</name>
    <dbReference type="NCBI Taxonomy" id="37032"/>
    <lineage>
        <taxon>Eukaryota</taxon>
        <taxon>Metazoa</taxon>
        <taxon>Chordata</taxon>
        <taxon>Craniata</taxon>
        <taxon>Vertebrata</taxon>
        <taxon>Euteleostomi</taxon>
        <taxon>Mammalia</taxon>
        <taxon>Eutheria</taxon>
        <taxon>Laurasiatheria</taxon>
        <taxon>Carnivora</taxon>
        <taxon>Feliformia</taxon>
        <taxon>Herpestidae</taxon>
        <taxon>Suricata</taxon>
    </lineage>
</organism>
<reference evidence="1 2" key="1">
    <citation type="submission" date="2019-05" db="EMBL/GenBank/DDBJ databases">
        <title>A Chromosome-scale Meerkat (S. suricatta) Genome Assembly.</title>
        <authorList>
            <person name="Dudchenko O."/>
            <person name="Lieberman Aiden E."/>
            <person name="Tung J."/>
            <person name="Barreiro L.B."/>
            <person name="Clutton-Brock T.H."/>
        </authorList>
    </citation>
    <scope>NUCLEOTIDE SEQUENCE [LARGE SCALE GENOMIC DNA]</scope>
</reference>
<evidence type="ECO:0000313" key="1">
    <source>
        <dbReference type="Ensembl" id="ENSSSUP00005004591.1"/>
    </source>
</evidence>
<dbReference type="Ensembl" id="ENSSSUT00005005302.1">
    <property type="protein sequence ID" value="ENSSSUP00005004591.1"/>
    <property type="gene ID" value="ENSSSUG00005003000.1"/>
</dbReference>